<dbReference type="GO" id="GO:0017000">
    <property type="term" value="P:antibiotic biosynthetic process"/>
    <property type="evidence" value="ECO:0007669"/>
    <property type="project" value="InterPro"/>
</dbReference>
<evidence type="ECO:0000256" key="5">
    <source>
        <dbReference type="ARBA" id="ARBA00022679"/>
    </source>
</evidence>
<evidence type="ECO:0000256" key="6">
    <source>
        <dbReference type="ARBA" id="ARBA00022898"/>
    </source>
</evidence>
<dbReference type="InterPro" id="IPR017657">
    <property type="entry name" value="L-lysine_6-transaminase"/>
</dbReference>
<dbReference type="GO" id="GO:0045484">
    <property type="term" value="F:L-lysine 6-transaminase activity"/>
    <property type="evidence" value="ECO:0007669"/>
    <property type="project" value="UniProtKB-EC"/>
</dbReference>
<keyword evidence="4 9" id="KW-0032">Aminotransferase</keyword>
<dbReference type="InterPro" id="IPR015422">
    <property type="entry name" value="PyrdxlP-dep_Trfase_small"/>
</dbReference>
<evidence type="ECO:0000256" key="8">
    <source>
        <dbReference type="ARBA" id="ARBA00050040"/>
    </source>
</evidence>
<keyword evidence="6" id="KW-0663">Pyridoxal phosphate</keyword>
<accession>A0A1V0SKB7</accession>
<reference evidence="9" key="1">
    <citation type="journal article" date="2017" name="Science">
        <title>Giant viruses with an expanded complement of translation system components.</title>
        <authorList>
            <person name="Schulz F."/>
            <person name="Yutin N."/>
            <person name="Ivanova N.N."/>
            <person name="Ortega D.R."/>
            <person name="Lee T.K."/>
            <person name="Vierheilig J."/>
            <person name="Daims H."/>
            <person name="Horn M."/>
            <person name="Wagner M."/>
            <person name="Jensen G.J."/>
            <person name="Kyrpides N.C."/>
            <person name="Koonin E.V."/>
            <person name="Woyke T."/>
        </authorList>
    </citation>
    <scope>NUCLEOTIDE SEQUENCE</scope>
    <source>
        <strain evidence="9">KNV1</strain>
    </source>
</reference>
<protein>
    <recommendedName>
        <fullName evidence="8">L-lysine-epsilon aminotransferase</fullName>
        <ecNumber evidence="3">2.6.1.36</ecNumber>
    </recommendedName>
    <alternativeName>
        <fullName evidence="7">Lysine 6-aminotransferase</fullName>
    </alternativeName>
</protein>
<evidence type="ECO:0000256" key="1">
    <source>
        <dbReference type="ARBA" id="ARBA00001933"/>
    </source>
</evidence>
<dbReference type="Gene3D" id="3.40.640.10">
    <property type="entry name" value="Type I PLP-dependent aspartate aminotransferase-like (Major domain)"/>
    <property type="match status" value="1"/>
</dbReference>
<sequence length="464" mass="53155">MIKLYHLLISSESRFNIDIMRLSRQLVNRITPSQVHPIVKKNVLANGFDLVFDLNKSKGNYVVDALNQKKYLDMFGFYASCPVGHNHPKMTDKNFIKELGKIAIHNPSNSNIYTIEYAKFLATMQRICMPKGFEHLFLIAGGTLAVESALKTAFDWKVRRNMRDGKGAKGSQVIHFKDAFHGRSGYSLSLTNTDPAKYLHFPLFDWPRIINPAIKFPLNQENLRKVVEKEQIALNHITSILDNEGDDIACIILEPIQGEGGDHHFRPEFWKKLRQLADKYHVLLIADEVQSGMGITGKLWAYEHLGAEPDIIVFGKKLQVCGIMCNQRINEIKDNVFAIPSRLNSTWGGNLVDMVRSRKYMEIIEEENLINNAKVVGNYCLNHFYELQLQYPNLIFNVRGKGLMIAFDLPNKELCEKLKQTAYHKGLLIISSGDRTIRLRPMLDIKKKDIDRLVEILNDCLKEL</sequence>
<dbReference type="CDD" id="cd00610">
    <property type="entry name" value="OAT_like"/>
    <property type="match status" value="1"/>
</dbReference>
<evidence type="ECO:0000256" key="7">
    <source>
        <dbReference type="ARBA" id="ARBA00030921"/>
    </source>
</evidence>
<evidence type="ECO:0000313" key="9">
    <source>
        <dbReference type="EMBL" id="ARF12058.1"/>
    </source>
</evidence>
<organism evidence="9">
    <name type="scientific">Klosneuvirus KNV1</name>
    <dbReference type="NCBI Taxonomy" id="1977640"/>
    <lineage>
        <taxon>Viruses</taxon>
        <taxon>Varidnaviria</taxon>
        <taxon>Bamfordvirae</taxon>
        <taxon>Nucleocytoviricota</taxon>
        <taxon>Megaviricetes</taxon>
        <taxon>Imitervirales</taxon>
        <taxon>Mimiviridae</taxon>
        <taxon>Klosneuvirinae</taxon>
        <taxon>Klosneuvirus</taxon>
    </lineage>
</organism>
<evidence type="ECO:0000256" key="3">
    <source>
        <dbReference type="ARBA" id="ARBA00013071"/>
    </source>
</evidence>
<dbReference type="InterPro" id="IPR015421">
    <property type="entry name" value="PyrdxlP-dep_Trfase_major"/>
</dbReference>
<comment type="similarity">
    <text evidence="2">Belongs to the class-III pyridoxal-phosphate-dependent aminotransferase family.</text>
</comment>
<comment type="cofactor">
    <cofactor evidence="1">
        <name>pyridoxal 5'-phosphate</name>
        <dbReference type="ChEBI" id="CHEBI:597326"/>
    </cofactor>
</comment>
<name>A0A1V0SKB7_9VIRU</name>
<dbReference type="Gene3D" id="3.90.1150.10">
    <property type="entry name" value="Aspartate Aminotransferase, domain 1"/>
    <property type="match status" value="1"/>
</dbReference>
<gene>
    <name evidence="9" type="ORF">Klosneuvirus_3_193</name>
</gene>
<dbReference type="PANTHER" id="PTHR43206:SF2">
    <property type="entry name" value="4-AMINOBUTYRATE AMINOTRANSFERASE GABT"/>
    <property type="match status" value="1"/>
</dbReference>
<evidence type="ECO:0000256" key="4">
    <source>
        <dbReference type="ARBA" id="ARBA00022576"/>
    </source>
</evidence>
<dbReference type="SUPFAM" id="SSF53383">
    <property type="entry name" value="PLP-dependent transferases"/>
    <property type="match status" value="1"/>
</dbReference>
<dbReference type="NCBIfam" id="TIGR03251">
    <property type="entry name" value="LAT_fam"/>
    <property type="match status" value="1"/>
</dbReference>
<dbReference type="InterPro" id="IPR015424">
    <property type="entry name" value="PyrdxlP-dep_Trfase"/>
</dbReference>
<dbReference type="EMBL" id="KY684110">
    <property type="protein sequence ID" value="ARF12058.1"/>
    <property type="molecule type" value="Genomic_DNA"/>
</dbReference>
<dbReference type="PANTHER" id="PTHR43206">
    <property type="entry name" value="AMINOTRANSFERASE"/>
    <property type="match status" value="1"/>
</dbReference>
<dbReference type="EC" id="2.6.1.36" evidence="3"/>
<keyword evidence="5 9" id="KW-0808">Transferase</keyword>
<dbReference type="InterPro" id="IPR005814">
    <property type="entry name" value="Aminotrans_3"/>
</dbReference>
<proteinExistence type="inferred from homology"/>
<dbReference type="PIRSF" id="PIRSF000521">
    <property type="entry name" value="Transaminase_4ab_Lys_Orn"/>
    <property type="match status" value="1"/>
</dbReference>
<dbReference type="Pfam" id="PF00202">
    <property type="entry name" value="Aminotran_3"/>
    <property type="match status" value="1"/>
</dbReference>
<evidence type="ECO:0000256" key="2">
    <source>
        <dbReference type="ARBA" id="ARBA00008954"/>
    </source>
</evidence>
<dbReference type="GO" id="GO:0009450">
    <property type="term" value="P:gamma-aminobutyric acid catabolic process"/>
    <property type="evidence" value="ECO:0007669"/>
    <property type="project" value="TreeGrafter"/>
</dbReference>
<dbReference type="GO" id="GO:0030170">
    <property type="term" value="F:pyridoxal phosphate binding"/>
    <property type="evidence" value="ECO:0007669"/>
    <property type="project" value="InterPro"/>
</dbReference>